<dbReference type="AlphaFoldDB" id="A0A8X6P3M8"/>
<feature type="region of interest" description="Disordered" evidence="1">
    <location>
        <begin position="1"/>
        <end position="32"/>
    </location>
</feature>
<evidence type="ECO:0000313" key="3">
    <source>
        <dbReference type="Proteomes" id="UP000887013"/>
    </source>
</evidence>
<sequence>MEYPTEMDLYSSPVSSPACSPQPESQEHSNCSRKLQITNQIEKIRIYMKMKNSAIKTYQNYKDFNENEPYYAAEVNAYLKAQANTKELVSLLHSIPSCEFNGCPPHSENIHNKNFPALIQNPTAINTSANSTPVKNNKHKDEEGFITPLLEKQLKE</sequence>
<gene>
    <name evidence="2" type="ORF">NPIL_272061</name>
</gene>
<accession>A0A8X6P3M8</accession>
<protein>
    <submittedName>
        <fullName evidence="2">Uncharacterized protein</fullName>
    </submittedName>
</protein>
<name>A0A8X6P3M8_NEPPI</name>
<feature type="region of interest" description="Disordered" evidence="1">
    <location>
        <begin position="128"/>
        <end position="147"/>
    </location>
</feature>
<reference evidence="2" key="1">
    <citation type="submission" date="2020-08" db="EMBL/GenBank/DDBJ databases">
        <title>Multicomponent nature underlies the extraordinary mechanical properties of spider dragline silk.</title>
        <authorList>
            <person name="Kono N."/>
            <person name="Nakamura H."/>
            <person name="Mori M."/>
            <person name="Yoshida Y."/>
            <person name="Ohtoshi R."/>
            <person name="Malay A.D."/>
            <person name="Moran D.A.P."/>
            <person name="Tomita M."/>
            <person name="Numata K."/>
            <person name="Arakawa K."/>
        </authorList>
    </citation>
    <scope>NUCLEOTIDE SEQUENCE</scope>
</reference>
<evidence type="ECO:0000313" key="2">
    <source>
        <dbReference type="EMBL" id="GFT49736.1"/>
    </source>
</evidence>
<evidence type="ECO:0000256" key="1">
    <source>
        <dbReference type="SAM" id="MobiDB-lite"/>
    </source>
</evidence>
<dbReference type="Proteomes" id="UP000887013">
    <property type="component" value="Unassembled WGS sequence"/>
</dbReference>
<proteinExistence type="predicted"/>
<dbReference type="EMBL" id="BMAW01111795">
    <property type="protein sequence ID" value="GFT49736.1"/>
    <property type="molecule type" value="Genomic_DNA"/>
</dbReference>
<keyword evidence="3" id="KW-1185">Reference proteome</keyword>
<feature type="compositionally biased region" description="Polar residues" evidence="1">
    <location>
        <begin position="12"/>
        <end position="32"/>
    </location>
</feature>
<organism evidence="2 3">
    <name type="scientific">Nephila pilipes</name>
    <name type="common">Giant wood spider</name>
    <name type="synonym">Nephila maculata</name>
    <dbReference type="NCBI Taxonomy" id="299642"/>
    <lineage>
        <taxon>Eukaryota</taxon>
        <taxon>Metazoa</taxon>
        <taxon>Ecdysozoa</taxon>
        <taxon>Arthropoda</taxon>
        <taxon>Chelicerata</taxon>
        <taxon>Arachnida</taxon>
        <taxon>Araneae</taxon>
        <taxon>Araneomorphae</taxon>
        <taxon>Entelegynae</taxon>
        <taxon>Araneoidea</taxon>
        <taxon>Nephilidae</taxon>
        <taxon>Nephila</taxon>
    </lineage>
</organism>
<comment type="caution">
    <text evidence="2">The sequence shown here is derived from an EMBL/GenBank/DDBJ whole genome shotgun (WGS) entry which is preliminary data.</text>
</comment>